<feature type="domain" description="UDENN" evidence="5">
    <location>
        <begin position="13"/>
        <end position="404"/>
    </location>
</feature>
<dbReference type="FunFam" id="3.30.450.200:FF:000003">
    <property type="entry name" value="DENN domain containing 1A"/>
    <property type="match status" value="1"/>
</dbReference>
<dbReference type="GO" id="GO:0005829">
    <property type="term" value="C:cytosol"/>
    <property type="evidence" value="ECO:0007669"/>
    <property type="project" value="TreeGrafter"/>
</dbReference>
<dbReference type="Gene3D" id="6.10.140.1000">
    <property type="match status" value="1"/>
</dbReference>
<reference evidence="6" key="1">
    <citation type="submission" date="2022-12" db="EMBL/GenBank/DDBJ databases">
        <authorList>
            <person name="Alioto T."/>
            <person name="Alioto T."/>
            <person name="Gomez Garrido J."/>
        </authorList>
    </citation>
    <scope>NUCLEOTIDE SEQUENCE</scope>
</reference>
<dbReference type="GO" id="GO:1901981">
    <property type="term" value="F:phosphatidylinositol phosphate binding"/>
    <property type="evidence" value="ECO:0007669"/>
    <property type="project" value="TreeGrafter"/>
</dbReference>
<dbReference type="Proteomes" id="UP001178461">
    <property type="component" value="Chromosome 17"/>
</dbReference>
<dbReference type="InterPro" id="IPR037516">
    <property type="entry name" value="Tripartite_DENN"/>
</dbReference>
<dbReference type="InterPro" id="IPR005113">
    <property type="entry name" value="uDENN_dom"/>
</dbReference>
<dbReference type="EMBL" id="OX395142">
    <property type="protein sequence ID" value="CAI5796224.1"/>
    <property type="molecule type" value="Genomic_DNA"/>
</dbReference>
<feature type="region of interest" description="Disordered" evidence="4">
    <location>
        <begin position="718"/>
        <end position="748"/>
    </location>
</feature>
<feature type="compositionally biased region" description="Polar residues" evidence="4">
    <location>
        <begin position="726"/>
        <end position="742"/>
    </location>
</feature>
<feature type="region of interest" description="Disordered" evidence="4">
    <location>
        <begin position="476"/>
        <end position="569"/>
    </location>
</feature>
<evidence type="ECO:0000256" key="4">
    <source>
        <dbReference type="SAM" id="MobiDB-lite"/>
    </source>
</evidence>
<dbReference type="AlphaFoldDB" id="A0AA35PQ06"/>
<keyword evidence="2" id="KW-0344">Guanine-nucleotide releasing factor</keyword>
<dbReference type="GO" id="GO:0004177">
    <property type="term" value="F:aminopeptidase activity"/>
    <property type="evidence" value="ECO:0007669"/>
    <property type="project" value="UniProtKB-KW"/>
</dbReference>
<sequence>MGSRIKENPQKIFDLFFEAACPTLAEDDPQVLRQFPPEFDDQDSIQILPKFCFPFDVERVKESPTIQHFTFVLTDMDGKQRFGFCRLAVAFRTCLCMLSYVPWFEVFYKILNYIADNLAKEQFTELDVFLSALYLHPVPDLSSPISLEFDLKMTKLKISTEKDPNKQDKRQDLDYGTASVYFIAPDQGKLPTIPESRNLTEFVVAVDANNMLRLYASLLHERRILLTTRKLSTLTACVQASLSMLYPMHWQHIYIPVLPSHLLDYCCAPMPYLIGIHTSFMERVRSKALEDVVILNIDSNTFESPFQDLENLPSDVVSLLKFQLKKQTATTGDGVARAFLRAQALLFGSYREALVCNPGEPISFCKDTFLQQGSSAMQAFLQRAVHLQLFKQFVDDRLEKLNAGEDFSDLFEQEINRSLSPGSMHSYQLWVENLKKGGGALISTVKNKANPAVRNAYQYAKGHAKMRLKNMRSRLMEKDSSTGPHRQRGHSSNCDHISDPIMPTRNRQSESLQSRLPITQHFGKSRPRRPQRQSSSTELESQREVSNSSSSSSLDCSLEPGETENLHPDFLDTGGIDLLGEIFETLNLLEPSQAQRPLYGTRSLDFCNLEERNFYTKQRPSRNTLHEPLSEEKDDGGDDDDDDDSLSEGTLLPASPDQEHVQNALLVSTRAAENSFEKWDRDVPEPEEIPCPEKSAVPSQGETAVVTTGYELPQVAWTRNTDHENSSTNENGTESCTEVESGQESRTDPMLKLTSAIAAAKAEPPATNCSGIQSPAALSQRKVNVDTDFKTKHGVSALGVVTRPPYSLTSRPLAKVSELKKRFEA</sequence>
<dbReference type="SMART" id="SM00799">
    <property type="entry name" value="DENN"/>
    <property type="match status" value="1"/>
</dbReference>
<keyword evidence="6" id="KW-0645">Protease</keyword>
<name>A0AA35PQ06_9SAUR</name>
<dbReference type="PANTHER" id="PTHR13196:SF25">
    <property type="entry name" value="DENN DOMAIN-CONTAINING PROTEIN 1C"/>
    <property type="match status" value="1"/>
</dbReference>
<evidence type="ECO:0000256" key="2">
    <source>
        <dbReference type="ARBA" id="ARBA00022658"/>
    </source>
</evidence>
<dbReference type="InterPro" id="IPR005112">
    <property type="entry name" value="dDENN_dom"/>
</dbReference>
<evidence type="ECO:0000313" key="6">
    <source>
        <dbReference type="EMBL" id="CAI5796224.1"/>
    </source>
</evidence>
<dbReference type="GO" id="GO:0006897">
    <property type="term" value="P:endocytosis"/>
    <property type="evidence" value="ECO:0007669"/>
    <property type="project" value="TreeGrafter"/>
</dbReference>
<dbReference type="SMART" id="SM00801">
    <property type="entry name" value="dDENN"/>
    <property type="match status" value="1"/>
</dbReference>
<dbReference type="InterPro" id="IPR043153">
    <property type="entry name" value="DENN_C"/>
</dbReference>
<dbReference type="SMART" id="SM00800">
    <property type="entry name" value="uDENN"/>
    <property type="match status" value="1"/>
</dbReference>
<keyword evidence="3" id="KW-0968">Cytoplasmic vesicle</keyword>
<dbReference type="GO" id="GO:0030136">
    <property type="term" value="C:clathrin-coated vesicle"/>
    <property type="evidence" value="ECO:0007669"/>
    <property type="project" value="UniProtKB-SubCell"/>
</dbReference>
<gene>
    <name evidence="6" type="ORF">PODLI_1B027168</name>
</gene>
<dbReference type="FunFam" id="3.40.50.11500:FF:000001">
    <property type="entry name" value="Putative DENN domain-containing protein 1A"/>
    <property type="match status" value="1"/>
</dbReference>
<keyword evidence="6" id="KW-0031">Aminopeptidase</keyword>
<evidence type="ECO:0000256" key="3">
    <source>
        <dbReference type="ARBA" id="ARBA00023329"/>
    </source>
</evidence>
<keyword evidence="7" id="KW-1185">Reference proteome</keyword>
<feature type="region of interest" description="Disordered" evidence="4">
    <location>
        <begin position="680"/>
        <end position="700"/>
    </location>
</feature>
<dbReference type="Gene3D" id="3.40.50.11500">
    <property type="match status" value="1"/>
</dbReference>
<dbReference type="InterPro" id="IPR040032">
    <property type="entry name" value="DENND1A/B/C"/>
</dbReference>
<comment type="subcellular location">
    <subcellularLocation>
        <location evidence="1">Cytoplasmic vesicle</location>
        <location evidence="1">Clathrin-coated vesicle</location>
    </subcellularLocation>
</comment>
<dbReference type="GO" id="GO:0032456">
    <property type="term" value="P:endocytic recycling"/>
    <property type="evidence" value="ECO:0007669"/>
    <property type="project" value="TreeGrafter"/>
</dbReference>
<evidence type="ECO:0000313" key="7">
    <source>
        <dbReference type="Proteomes" id="UP001178461"/>
    </source>
</evidence>
<protein>
    <submittedName>
        <fullName evidence="6">Leucyl and cystinyl aminopeptidase</fullName>
    </submittedName>
</protein>
<proteinExistence type="predicted"/>
<feature type="compositionally biased region" description="Acidic residues" evidence="4">
    <location>
        <begin position="632"/>
        <end position="646"/>
    </location>
</feature>
<dbReference type="PROSITE" id="PS50211">
    <property type="entry name" value="DENN"/>
    <property type="match status" value="1"/>
</dbReference>
<feature type="region of interest" description="Disordered" evidence="4">
    <location>
        <begin position="618"/>
        <end position="660"/>
    </location>
</feature>
<evidence type="ECO:0000256" key="1">
    <source>
        <dbReference type="ARBA" id="ARBA00004132"/>
    </source>
</evidence>
<dbReference type="Pfam" id="PF03455">
    <property type="entry name" value="dDENN"/>
    <property type="match status" value="1"/>
</dbReference>
<dbReference type="GO" id="GO:0005085">
    <property type="term" value="F:guanyl-nucleotide exchange factor activity"/>
    <property type="evidence" value="ECO:0007669"/>
    <property type="project" value="UniProtKB-KW"/>
</dbReference>
<dbReference type="Pfam" id="PF02141">
    <property type="entry name" value="DENN"/>
    <property type="match status" value="1"/>
</dbReference>
<evidence type="ECO:0000259" key="5">
    <source>
        <dbReference type="PROSITE" id="PS50211"/>
    </source>
</evidence>
<dbReference type="Pfam" id="PF03456">
    <property type="entry name" value="uDENN"/>
    <property type="match status" value="1"/>
</dbReference>
<dbReference type="InterPro" id="IPR001194">
    <property type="entry name" value="cDENN_dom"/>
</dbReference>
<feature type="compositionally biased region" description="Polar residues" evidence="4">
    <location>
        <begin position="505"/>
        <end position="517"/>
    </location>
</feature>
<accession>A0AA35PQ06</accession>
<dbReference type="Gene3D" id="3.30.450.200">
    <property type="match status" value="1"/>
</dbReference>
<feature type="compositionally biased region" description="Low complexity" evidence="4">
    <location>
        <begin position="544"/>
        <end position="559"/>
    </location>
</feature>
<keyword evidence="6" id="KW-0378">Hydrolase</keyword>
<organism evidence="6 7">
    <name type="scientific">Podarcis lilfordi</name>
    <name type="common">Lilford's wall lizard</name>
    <dbReference type="NCBI Taxonomy" id="74358"/>
    <lineage>
        <taxon>Eukaryota</taxon>
        <taxon>Metazoa</taxon>
        <taxon>Chordata</taxon>
        <taxon>Craniata</taxon>
        <taxon>Vertebrata</taxon>
        <taxon>Euteleostomi</taxon>
        <taxon>Lepidosauria</taxon>
        <taxon>Squamata</taxon>
        <taxon>Bifurcata</taxon>
        <taxon>Unidentata</taxon>
        <taxon>Episquamata</taxon>
        <taxon>Laterata</taxon>
        <taxon>Lacertibaenia</taxon>
        <taxon>Lacertidae</taxon>
        <taxon>Podarcis</taxon>
    </lineage>
</organism>
<dbReference type="PANTHER" id="PTHR13196">
    <property type="entry name" value="DENN DOMAIN-CONTAINING"/>
    <property type="match status" value="1"/>
</dbReference>